<dbReference type="EMBL" id="CAUJNA010000569">
    <property type="protein sequence ID" value="CAJ1378803.1"/>
    <property type="molecule type" value="Genomic_DNA"/>
</dbReference>
<name>A0AA36I0J9_9DINO</name>
<accession>A0AA36I0J9</accession>
<dbReference type="Gene3D" id="1.25.40.10">
    <property type="entry name" value="Tetratricopeptide repeat domain"/>
    <property type="match status" value="4"/>
</dbReference>
<dbReference type="PANTHER" id="PTHR47936">
    <property type="entry name" value="PPR_LONG DOMAIN-CONTAINING PROTEIN"/>
    <property type="match status" value="1"/>
</dbReference>
<reference evidence="4" key="1">
    <citation type="submission" date="2023-08" db="EMBL/GenBank/DDBJ databases">
        <authorList>
            <person name="Chen Y."/>
            <person name="Shah S."/>
            <person name="Dougan E. K."/>
            <person name="Thang M."/>
            <person name="Chan C."/>
        </authorList>
    </citation>
    <scope>NUCLEOTIDE SEQUENCE</scope>
</reference>
<feature type="compositionally biased region" description="Low complexity" evidence="3">
    <location>
        <begin position="842"/>
        <end position="855"/>
    </location>
</feature>
<evidence type="ECO:0000256" key="1">
    <source>
        <dbReference type="ARBA" id="ARBA00022737"/>
    </source>
</evidence>
<dbReference type="AlphaFoldDB" id="A0AA36I0J9"/>
<organism evidence="4 5">
    <name type="scientific">Effrenium voratum</name>
    <dbReference type="NCBI Taxonomy" id="2562239"/>
    <lineage>
        <taxon>Eukaryota</taxon>
        <taxon>Sar</taxon>
        <taxon>Alveolata</taxon>
        <taxon>Dinophyceae</taxon>
        <taxon>Suessiales</taxon>
        <taxon>Symbiodiniaceae</taxon>
        <taxon>Effrenium</taxon>
    </lineage>
</organism>
<dbReference type="PANTHER" id="PTHR47936:SF1">
    <property type="entry name" value="PENTATRICOPEPTIDE REPEAT-CONTAINING PROTEIN GUN1, CHLOROPLASTIC"/>
    <property type="match status" value="1"/>
</dbReference>
<keyword evidence="5" id="KW-1185">Reference proteome</keyword>
<evidence type="ECO:0008006" key="6">
    <source>
        <dbReference type="Google" id="ProtNLM"/>
    </source>
</evidence>
<evidence type="ECO:0000313" key="4">
    <source>
        <dbReference type="EMBL" id="CAJ1378803.1"/>
    </source>
</evidence>
<proteinExistence type="predicted"/>
<gene>
    <name evidence="4" type="ORF">EVOR1521_LOCUS7216</name>
</gene>
<dbReference type="Proteomes" id="UP001178507">
    <property type="component" value="Unassembled WGS sequence"/>
</dbReference>
<keyword evidence="1" id="KW-0677">Repeat</keyword>
<dbReference type="Pfam" id="PF01535">
    <property type="entry name" value="PPR"/>
    <property type="match status" value="1"/>
</dbReference>
<feature type="compositionally biased region" description="Acidic residues" evidence="3">
    <location>
        <begin position="1004"/>
        <end position="1015"/>
    </location>
</feature>
<feature type="region of interest" description="Disordered" evidence="3">
    <location>
        <begin position="842"/>
        <end position="861"/>
    </location>
</feature>
<evidence type="ECO:0000313" key="5">
    <source>
        <dbReference type="Proteomes" id="UP001178507"/>
    </source>
</evidence>
<evidence type="ECO:0000256" key="3">
    <source>
        <dbReference type="SAM" id="MobiDB-lite"/>
    </source>
</evidence>
<protein>
    <recommendedName>
        <fullName evidence="6">Pentatricopeptide repeat-containing protein, chloroplastic</fullName>
    </recommendedName>
</protein>
<dbReference type="InterPro" id="IPR002885">
    <property type="entry name" value="PPR_rpt"/>
</dbReference>
<feature type="non-terminal residue" evidence="4">
    <location>
        <position position="1015"/>
    </location>
</feature>
<dbReference type="InterPro" id="IPR011990">
    <property type="entry name" value="TPR-like_helical_dom_sf"/>
</dbReference>
<dbReference type="PROSITE" id="PS51375">
    <property type="entry name" value="PPR"/>
    <property type="match status" value="1"/>
</dbReference>
<feature type="repeat" description="PPR" evidence="2">
    <location>
        <begin position="547"/>
        <end position="581"/>
    </location>
</feature>
<evidence type="ECO:0000256" key="2">
    <source>
        <dbReference type="PROSITE-ProRule" id="PRU00708"/>
    </source>
</evidence>
<feature type="region of interest" description="Disordered" evidence="3">
    <location>
        <begin position="994"/>
        <end position="1015"/>
    </location>
</feature>
<sequence>PAPPLVIPLGRRCMDQRKICSAALKAGSWRRSLQLLQEAEAAQVPLNLRVYTALIGACRSRWQAAIHLLRRLQGEQQEGDAVLYSRCISAGLKGKRWQLAFGLLEELDCAGIERDLFIFNAAISACEAANSWPAALRFLAVSRVSDVVSLTSTIAACEKQPGQRFRAWTITLALLVWAQGAWAQANLVTHNTCVSACSKAAGWPQALGVLHDITADLISYNSVTSGLGKALLWQEAMQMLGSLQANSLVADGFSYSAVIHTCGLAGLWLQACALAAVCPRDGVVRNSALEACAKGSQWRAASQLFLGQPERPSRGRFVGLFKALSGARQWARALCLLQEAGEEFGDTIAWNTVTRCALEADAWPAALAVLAHMELQLLRTDTRMYAETLGTLGRNTQWQLCWSLCQTCQPDMYMCTTSATAALRAGSWQAVFWQFQLGGSQFDAVARNLAISACDTGSQWWGSFGILDSFEVYELEIDVVTLTSVMSACEKSARWPHAVCLFRQLADLDLAATDVTYGVAASAFAKGKCIKAASRTLGTMCRQRMSATIAYNGVLNACSTFTDWKTALAVYRQSQSKGVHPDDASHLSVLSTCGTAGQWQASSHFLQIEAKAREANRVMQLNTVIDACVPFRWARALAQLRGLPQQLVQGSHVTYAVVLSELPWRMALFLLEPGEVVEVQHSALRAAQRGTAWTQQLALLRPGDSIAFNLLLKALPWQKALLRLQGDRRLDVYSYSAVISTCAEAAQWQHALQLVAFMQQKEAHCAQWQDYWPKSETHKADPPHSVFFTPGFVACQELRPSQHIYSQVLALLLRHRQKVLRQFPHISFRHASVMVNFGKTPAAAPASTSRTAQSQVTAPPKDLRPRASAVANIDSSHRIGTVTEAGSAALIRRSVSESGGYYLSVISSVPRSFWKARGGEGGPSYKLQLTRRSKRVNSSEDKCEVMLPVAFPDEGTFEWLDSFIEKNPQYTELSDRKLMEWAVASGLNRPKVGPNARRPIADVASEEEEGLDAKC</sequence>
<comment type="caution">
    <text evidence="4">The sequence shown here is derived from an EMBL/GenBank/DDBJ whole genome shotgun (WGS) entry which is preliminary data.</text>
</comment>